<dbReference type="RefSeq" id="WP_188025329.1">
    <property type="nucleotide sequence ID" value="NZ_JACHGR010000001.1"/>
</dbReference>
<evidence type="ECO:0000313" key="6">
    <source>
        <dbReference type="EMBL" id="MBB6054535.1"/>
    </source>
</evidence>
<comment type="subcellular location">
    <subcellularLocation>
        <location evidence="1 4">Cytoplasm</location>
    </subcellularLocation>
</comment>
<keyword evidence="7" id="KW-1185">Reference proteome</keyword>
<dbReference type="NCBIfam" id="NF009726">
    <property type="entry name" value="PRK13253.1"/>
    <property type="match status" value="1"/>
</dbReference>
<keyword evidence="6" id="KW-0456">Lyase</keyword>
<dbReference type="InterPro" id="IPR023439">
    <property type="entry name" value="Mal_deCO2ase/Cit_lyase_ACP"/>
</dbReference>
<dbReference type="Proteomes" id="UP000585721">
    <property type="component" value="Unassembled WGS sequence"/>
</dbReference>
<evidence type="ECO:0000256" key="5">
    <source>
        <dbReference type="PIRSR" id="PIRSR002736-50"/>
    </source>
</evidence>
<evidence type="ECO:0000256" key="3">
    <source>
        <dbReference type="ARBA" id="ARBA00022553"/>
    </source>
</evidence>
<dbReference type="Pfam" id="PF06857">
    <property type="entry name" value="ACP"/>
    <property type="match status" value="1"/>
</dbReference>
<dbReference type="NCBIfam" id="TIGR01608">
    <property type="entry name" value="citD"/>
    <property type="match status" value="1"/>
</dbReference>
<name>A0A841GGQ9_9GAMM</name>
<comment type="function">
    <text evidence="4">Covalent carrier of the coenzyme of citrate lyase.</text>
</comment>
<keyword evidence="2 4" id="KW-0963">Cytoplasm</keyword>
<dbReference type="HAMAP" id="MF_00805">
    <property type="entry name" value="CitD"/>
    <property type="match status" value="1"/>
</dbReference>
<accession>A0A841GGQ9</accession>
<dbReference type="PIRSF" id="PIRSF002736">
    <property type="entry name" value="Citrt_lyas_gamma"/>
    <property type="match status" value="1"/>
</dbReference>
<protein>
    <recommendedName>
        <fullName evidence="4">Citrate lyase acyl carrier protein</fullName>
    </recommendedName>
    <alternativeName>
        <fullName evidence="4">Citrate lyase gamma chain</fullName>
    </alternativeName>
</protein>
<reference evidence="6 7" key="1">
    <citation type="submission" date="2020-08" db="EMBL/GenBank/DDBJ databases">
        <title>Genomic Encyclopedia of Type Strains, Phase IV (KMG-IV): sequencing the most valuable type-strain genomes for metagenomic binning, comparative biology and taxonomic classification.</title>
        <authorList>
            <person name="Goeker M."/>
        </authorList>
    </citation>
    <scope>NUCLEOTIDE SEQUENCE [LARGE SCALE GENOMIC DNA]</scope>
    <source>
        <strain evidence="6 7">DSM 22975</strain>
    </source>
</reference>
<dbReference type="EMBL" id="JACHGR010000001">
    <property type="protein sequence ID" value="MBB6054535.1"/>
    <property type="molecule type" value="Genomic_DNA"/>
</dbReference>
<comment type="subunit">
    <text evidence="4">Oligomer with a subunit composition of (alpha,beta,gamma)6.</text>
</comment>
<evidence type="ECO:0000256" key="1">
    <source>
        <dbReference type="ARBA" id="ARBA00004496"/>
    </source>
</evidence>
<dbReference type="InterPro" id="IPR006495">
    <property type="entry name" value="CitD"/>
</dbReference>
<dbReference type="GO" id="GO:0016829">
    <property type="term" value="F:lyase activity"/>
    <property type="evidence" value="ECO:0007669"/>
    <property type="project" value="UniProtKB-KW"/>
</dbReference>
<evidence type="ECO:0000313" key="7">
    <source>
        <dbReference type="Proteomes" id="UP000585721"/>
    </source>
</evidence>
<feature type="modified residue" description="O-(phosphoribosyl dephospho-coenzyme A)serine" evidence="4 5">
    <location>
        <position position="14"/>
    </location>
</feature>
<keyword evidence="3 4" id="KW-0597">Phosphoprotein</keyword>
<proteinExistence type="inferred from homology"/>
<comment type="similarity">
    <text evidence="4">Belongs to the CitD family.</text>
</comment>
<comment type="caution">
    <text evidence="6">The sequence shown here is derived from an EMBL/GenBank/DDBJ whole genome shotgun (WGS) entry which is preliminary data.</text>
</comment>
<evidence type="ECO:0000256" key="2">
    <source>
        <dbReference type="ARBA" id="ARBA00022490"/>
    </source>
</evidence>
<organism evidence="6 7">
    <name type="scientific">Tolumonas osonensis</name>
    <dbReference type="NCBI Taxonomy" id="675874"/>
    <lineage>
        <taxon>Bacteria</taxon>
        <taxon>Pseudomonadati</taxon>
        <taxon>Pseudomonadota</taxon>
        <taxon>Gammaproteobacteria</taxon>
        <taxon>Aeromonadales</taxon>
        <taxon>Aeromonadaceae</taxon>
        <taxon>Tolumonas</taxon>
    </lineage>
</organism>
<dbReference type="GO" id="GO:0005737">
    <property type="term" value="C:cytoplasm"/>
    <property type="evidence" value="ECO:0007669"/>
    <property type="project" value="UniProtKB-SubCell"/>
</dbReference>
<dbReference type="AlphaFoldDB" id="A0A841GGQ9"/>
<sequence>MKIVQQSHAGTLESGDVLIRIQPIDSPEIEIELESVVGKQFGDAIHRLVHDILNKLNIYGVRVIVEDKGALDCIIRARVQAALIRATGTQLMSVNWSAL</sequence>
<gene>
    <name evidence="4" type="primary">citD</name>
    <name evidence="6" type="ORF">HNR75_000400</name>
</gene>
<evidence type="ECO:0000256" key="4">
    <source>
        <dbReference type="HAMAP-Rule" id="MF_00805"/>
    </source>
</evidence>